<dbReference type="Proteomes" id="UP000253941">
    <property type="component" value="Unassembled WGS sequence"/>
</dbReference>
<feature type="transmembrane region" description="Helical" evidence="1">
    <location>
        <begin position="99"/>
        <end position="119"/>
    </location>
</feature>
<dbReference type="AlphaFoldDB" id="A0A369TF27"/>
<feature type="transmembrane region" description="Helical" evidence="1">
    <location>
        <begin position="75"/>
        <end position="93"/>
    </location>
</feature>
<organism evidence="2 3">
    <name type="scientific">Ferruginivarius sediminum</name>
    <dbReference type="NCBI Taxonomy" id="2661937"/>
    <lineage>
        <taxon>Bacteria</taxon>
        <taxon>Pseudomonadati</taxon>
        <taxon>Pseudomonadota</taxon>
        <taxon>Alphaproteobacteria</taxon>
        <taxon>Rhodospirillales</taxon>
        <taxon>Rhodospirillaceae</taxon>
        <taxon>Ferruginivarius</taxon>
    </lineage>
</organism>
<keyword evidence="3" id="KW-1185">Reference proteome</keyword>
<keyword evidence="1" id="KW-0812">Transmembrane</keyword>
<sequence>MPVLQRRSSRLALLAVIYLGLIVAGQFLGVSTIEMLGWDARSGPDGTMHRAIMAVVGVYALLMMMPFMPAIEVGVALMLMFGADICVQIYLATVGALSVTFMIGRLVPVHVCAAVFRFLGLRRARELILALSPLDERGRLELLLEHAPRRVVPTLLRHRYLGLALILNLPGNALLGGGGGIAMIAGMSGLFAPPLYLVVVAVAVLPVPAAVALTGGGILW</sequence>
<feature type="transmembrane region" description="Helical" evidence="1">
    <location>
        <begin position="51"/>
        <end position="68"/>
    </location>
</feature>
<gene>
    <name evidence="2" type="ORF">DRB17_12510</name>
</gene>
<evidence type="ECO:0000313" key="3">
    <source>
        <dbReference type="Proteomes" id="UP000253941"/>
    </source>
</evidence>
<evidence type="ECO:0008006" key="4">
    <source>
        <dbReference type="Google" id="ProtNLM"/>
    </source>
</evidence>
<feature type="transmembrane region" description="Helical" evidence="1">
    <location>
        <begin position="160"/>
        <end position="184"/>
    </location>
</feature>
<keyword evidence="1" id="KW-1133">Transmembrane helix</keyword>
<feature type="transmembrane region" description="Helical" evidence="1">
    <location>
        <begin position="196"/>
        <end position="219"/>
    </location>
</feature>
<accession>A0A369TF27</accession>
<protein>
    <recommendedName>
        <fullName evidence="4">TVP38/TMEM64 family membrane protein</fullName>
    </recommendedName>
</protein>
<comment type="caution">
    <text evidence="2">The sequence shown here is derived from an EMBL/GenBank/DDBJ whole genome shotgun (WGS) entry which is preliminary data.</text>
</comment>
<dbReference type="EMBL" id="QPMH01000011">
    <property type="protein sequence ID" value="RDD61516.1"/>
    <property type="molecule type" value="Genomic_DNA"/>
</dbReference>
<reference evidence="2 3" key="1">
    <citation type="submission" date="2018-07" db="EMBL/GenBank/DDBJ databases">
        <title>Venubactetium sediminum gen. nov., sp. nov., isolated from a marine solar saltern.</title>
        <authorList>
            <person name="Wang S."/>
        </authorList>
    </citation>
    <scope>NUCLEOTIDE SEQUENCE [LARGE SCALE GENOMIC DNA]</scope>
    <source>
        <strain evidence="2 3">WD2A32</strain>
    </source>
</reference>
<evidence type="ECO:0000313" key="2">
    <source>
        <dbReference type="EMBL" id="RDD61516.1"/>
    </source>
</evidence>
<proteinExistence type="predicted"/>
<keyword evidence="1" id="KW-0472">Membrane</keyword>
<name>A0A369TF27_9PROT</name>
<evidence type="ECO:0000256" key="1">
    <source>
        <dbReference type="SAM" id="Phobius"/>
    </source>
</evidence>
<feature type="transmembrane region" description="Helical" evidence="1">
    <location>
        <begin position="12"/>
        <end position="31"/>
    </location>
</feature>
<dbReference type="RefSeq" id="WP_114582548.1">
    <property type="nucleotide sequence ID" value="NZ_QPMH01000011.1"/>
</dbReference>